<feature type="transmembrane region" description="Helical" evidence="6">
    <location>
        <begin position="266"/>
        <end position="293"/>
    </location>
</feature>
<evidence type="ECO:0000256" key="6">
    <source>
        <dbReference type="SAM" id="Phobius"/>
    </source>
</evidence>
<evidence type="ECO:0000313" key="9">
    <source>
        <dbReference type="RefSeq" id="XP_033574670.1"/>
    </source>
</evidence>
<keyword evidence="2" id="KW-0813">Transport</keyword>
<proteinExistence type="predicted"/>
<dbReference type="RefSeq" id="XP_033574670.1">
    <property type="nucleotide sequence ID" value="XM_033724432.1"/>
</dbReference>
<evidence type="ECO:0000256" key="5">
    <source>
        <dbReference type="ARBA" id="ARBA00023136"/>
    </source>
</evidence>
<dbReference type="GO" id="GO:0016020">
    <property type="term" value="C:membrane"/>
    <property type="evidence" value="ECO:0007669"/>
    <property type="project" value="UniProtKB-SubCell"/>
</dbReference>
<keyword evidence="5 6" id="KW-0472">Membrane</keyword>
<name>A0A6A6YFV8_9PEZI</name>
<dbReference type="PANTHER" id="PTHR43791">
    <property type="entry name" value="PERMEASE-RELATED"/>
    <property type="match status" value="1"/>
</dbReference>
<comment type="subcellular location">
    <subcellularLocation>
        <location evidence="1">Membrane</location>
        <topology evidence="1">Multi-pass membrane protein</topology>
    </subcellularLocation>
</comment>
<dbReference type="PANTHER" id="PTHR43791:SF20">
    <property type="entry name" value="TRANSPORTER, PUTATIVE (AFU_ORTHOLOGUE AFUA_3G14670)-RELATED"/>
    <property type="match status" value="1"/>
</dbReference>
<feature type="transmembrane region" description="Helical" evidence="6">
    <location>
        <begin position="202"/>
        <end position="222"/>
    </location>
</feature>
<keyword evidence="4 6" id="KW-1133">Transmembrane helix</keyword>
<reference evidence="9" key="2">
    <citation type="submission" date="2020-04" db="EMBL/GenBank/DDBJ databases">
        <authorList>
            <consortium name="NCBI Genome Project"/>
        </authorList>
    </citation>
    <scope>NUCLEOTIDE SEQUENCE</scope>
    <source>
        <strain evidence="9">CBS 304.34</strain>
    </source>
</reference>
<dbReference type="OrthoDB" id="2250022at2759"/>
<feature type="transmembrane region" description="Helical" evidence="6">
    <location>
        <begin position="234"/>
        <end position="254"/>
    </location>
</feature>
<evidence type="ECO:0000256" key="1">
    <source>
        <dbReference type="ARBA" id="ARBA00004141"/>
    </source>
</evidence>
<evidence type="ECO:0000256" key="2">
    <source>
        <dbReference type="ARBA" id="ARBA00022448"/>
    </source>
</evidence>
<feature type="transmembrane region" description="Helical" evidence="6">
    <location>
        <begin position="129"/>
        <end position="150"/>
    </location>
</feature>
<feature type="transmembrane region" description="Helical" evidence="6">
    <location>
        <begin position="97"/>
        <end position="117"/>
    </location>
</feature>
<dbReference type="EMBL" id="MU003704">
    <property type="protein sequence ID" value="KAF2807706.1"/>
    <property type="molecule type" value="Genomic_DNA"/>
</dbReference>
<feature type="transmembrane region" description="Helical" evidence="6">
    <location>
        <begin position="56"/>
        <end position="77"/>
    </location>
</feature>
<reference evidence="7 9" key="1">
    <citation type="journal article" date="2020" name="Stud. Mycol.">
        <title>101 Dothideomycetes genomes: a test case for predicting lifestyles and emergence of pathogens.</title>
        <authorList>
            <person name="Haridas S."/>
            <person name="Albert R."/>
            <person name="Binder M."/>
            <person name="Bloem J."/>
            <person name="Labutti K."/>
            <person name="Salamov A."/>
            <person name="Andreopoulos B."/>
            <person name="Baker S."/>
            <person name="Barry K."/>
            <person name="Bills G."/>
            <person name="Bluhm B."/>
            <person name="Cannon C."/>
            <person name="Castanera R."/>
            <person name="Culley D."/>
            <person name="Daum C."/>
            <person name="Ezra D."/>
            <person name="Gonzalez J."/>
            <person name="Henrissat B."/>
            <person name="Kuo A."/>
            <person name="Liang C."/>
            <person name="Lipzen A."/>
            <person name="Lutzoni F."/>
            <person name="Magnuson J."/>
            <person name="Mondo S."/>
            <person name="Nolan M."/>
            <person name="Ohm R."/>
            <person name="Pangilinan J."/>
            <person name="Park H.-J."/>
            <person name="Ramirez L."/>
            <person name="Alfaro M."/>
            <person name="Sun H."/>
            <person name="Tritt A."/>
            <person name="Yoshinaga Y."/>
            <person name="Zwiers L.-H."/>
            <person name="Turgeon B."/>
            <person name="Goodwin S."/>
            <person name="Spatafora J."/>
            <person name="Crous P."/>
            <person name="Grigoriev I."/>
        </authorList>
    </citation>
    <scope>NUCLEOTIDE SEQUENCE</scope>
    <source>
        <strain evidence="7 9">CBS 304.34</strain>
    </source>
</reference>
<protein>
    <submittedName>
        <fullName evidence="7 9">MFS general substrate transporter</fullName>
    </submittedName>
</protein>
<dbReference type="InterPro" id="IPR036259">
    <property type="entry name" value="MFS_trans_sf"/>
</dbReference>
<evidence type="ECO:0000256" key="4">
    <source>
        <dbReference type="ARBA" id="ARBA00022989"/>
    </source>
</evidence>
<gene>
    <name evidence="7 9" type="ORF">BDZ99DRAFT_509898</name>
</gene>
<feature type="transmembrane region" description="Helical" evidence="6">
    <location>
        <begin position="305"/>
        <end position="326"/>
    </location>
</feature>
<keyword evidence="8" id="KW-1185">Reference proteome</keyword>
<sequence>MRSGRKQLLWKIDGHLLPWVVLMYLTNFLDRNALAKAHLGSLEADLHLKGTDFNTIISILFIGYILLCLCGMMAIWGMISACQAATHSYVGELMCPLFLGAAEAPFFSWCIFLMSSWYRAHELAHRLAIFYTGVALANMFGRLIAASILANLNPAHGIAEWRWLFIIEGTATCAQDVQGEQDDRDAITWKQALKLAYSDYRLYLFMIMHHYNLLAQSFTYFFPTIVKSLGYNSTTTFLLTVSVWFATLIATLLVAYHSSATSERSIHIACCMAVGAIGNILVVTTHGMILAWITSLFPRPLGKRAVVVATCGMFGNAAGIYGSYMYPPSNGPQYVPAGVGLACVCFLCAGMAMVIRCVLGRENKKLAAKEQEEGLPKRFRYIL</sequence>
<dbReference type="Proteomes" id="UP000504636">
    <property type="component" value="Unplaced"/>
</dbReference>
<dbReference type="GO" id="GO:0022857">
    <property type="term" value="F:transmembrane transporter activity"/>
    <property type="evidence" value="ECO:0007669"/>
    <property type="project" value="TreeGrafter"/>
</dbReference>
<evidence type="ECO:0000313" key="7">
    <source>
        <dbReference type="EMBL" id="KAF2807706.1"/>
    </source>
</evidence>
<feature type="transmembrane region" description="Helical" evidence="6">
    <location>
        <begin position="338"/>
        <end position="359"/>
    </location>
</feature>
<organism evidence="7">
    <name type="scientific">Mytilinidion resinicola</name>
    <dbReference type="NCBI Taxonomy" id="574789"/>
    <lineage>
        <taxon>Eukaryota</taxon>
        <taxon>Fungi</taxon>
        <taxon>Dikarya</taxon>
        <taxon>Ascomycota</taxon>
        <taxon>Pezizomycotina</taxon>
        <taxon>Dothideomycetes</taxon>
        <taxon>Pleosporomycetidae</taxon>
        <taxon>Mytilinidiales</taxon>
        <taxon>Mytilinidiaceae</taxon>
        <taxon>Mytilinidion</taxon>
    </lineage>
</organism>
<accession>A0A6A6YFV8</accession>
<reference evidence="9" key="3">
    <citation type="submission" date="2025-04" db="UniProtKB">
        <authorList>
            <consortium name="RefSeq"/>
        </authorList>
    </citation>
    <scope>IDENTIFICATION</scope>
    <source>
        <strain evidence="9">CBS 304.34</strain>
    </source>
</reference>
<evidence type="ECO:0000256" key="3">
    <source>
        <dbReference type="ARBA" id="ARBA00022692"/>
    </source>
</evidence>
<evidence type="ECO:0000313" key="8">
    <source>
        <dbReference type="Proteomes" id="UP000504636"/>
    </source>
</evidence>
<dbReference type="GeneID" id="54465325"/>
<dbReference type="SUPFAM" id="SSF103473">
    <property type="entry name" value="MFS general substrate transporter"/>
    <property type="match status" value="1"/>
</dbReference>
<keyword evidence="3 6" id="KW-0812">Transmembrane</keyword>
<dbReference type="AlphaFoldDB" id="A0A6A6YFV8"/>
<dbReference type="Gene3D" id="1.20.1250.20">
    <property type="entry name" value="MFS general substrate transporter like domains"/>
    <property type="match status" value="2"/>
</dbReference>